<keyword evidence="2" id="KW-1185">Reference proteome</keyword>
<evidence type="ECO:0000313" key="2">
    <source>
        <dbReference type="Proteomes" id="UP001214094"/>
    </source>
</evidence>
<sequence length="130" mass="13761">MNIDQLIAKLEQAEQAERVFDAAIGSILGWRQKVEYVKTDPNGEPAKKVFWVVPSGENPGIVPPFTTSIDAAVELMEAVAPNDRWGVSTIGGTGTAFVGTGAYCHAPTAAMALCIASLKAKSNLDNQVKS</sequence>
<organism evidence="1 2">
    <name type="scientific">Ensifer adhaerens</name>
    <name type="common">Sinorhizobium morelense</name>
    <dbReference type="NCBI Taxonomy" id="106592"/>
    <lineage>
        <taxon>Bacteria</taxon>
        <taxon>Pseudomonadati</taxon>
        <taxon>Pseudomonadota</taxon>
        <taxon>Alphaproteobacteria</taxon>
        <taxon>Hyphomicrobiales</taxon>
        <taxon>Rhizobiaceae</taxon>
        <taxon>Sinorhizobium/Ensifer group</taxon>
        <taxon>Ensifer</taxon>
    </lineage>
</organism>
<dbReference type="GeneID" id="29520885"/>
<proteinExistence type="predicted"/>
<dbReference type="Proteomes" id="UP001214094">
    <property type="component" value="Plasmid unnamedA"/>
</dbReference>
<dbReference type="EMBL" id="CP121309">
    <property type="protein sequence ID" value="WFP92936.1"/>
    <property type="molecule type" value="Genomic_DNA"/>
</dbReference>
<evidence type="ECO:0008006" key="3">
    <source>
        <dbReference type="Google" id="ProtNLM"/>
    </source>
</evidence>
<protein>
    <recommendedName>
        <fullName evidence="3">Phage ABA sandwich domain-containing protein</fullName>
    </recommendedName>
</protein>
<dbReference type="RefSeq" id="WP_034800628.1">
    <property type="nucleotide sequence ID" value="NZ_CP015881.1"/>
</dbReference>
<reference evidence="1 2" key="1">
    <citation type="submission" date="2023-03" db="EMBL/GenBank/DDBJ databases">
        <title>Comparative genome and transcriptome analysis combination mining strategies for increasing vitamin B12 production of Ensifer adhaerens strain.</title>
        <authorList>
            <person name="Yongheng L."/>
        </authorList>
    </citation>
    <scope>NUCLEOTIDE SEQUENCE [LARGE SCALE GENOMIC DNA]</scope>
    <source>
        <strain evidence="1 2">Casida A-T305</strain>
        <plasmid evidence="1 2">unnamedA</plasmid>
    </source>
</reference>
<name>A0ABY8HMB6_ENSAD</name>
<gene>
    <name evidence="1" type="ORF">P4B07_24590</name>
</gene>
<geneLocation type="plasmid" evidence="1 2">
    <name>unnamedA</name>
</geneLocation>
<accession>A0ABY8HMB6</accession>
<evidence type="ECO:0000313" key="1">
    <source>
        <dbReference type="EMBL" id="WFP92936.1"/>
    </source>
</evidence>
<keyword evidence="1" id="KW-0614">Plasmid</keyword>